<reference evidence="1" key="1">
    <citation type="journal article" date="2023" name="Mol. Phylogenet. Evol.">
        <title>Genome-scale phylogeny and comparative genomics of the fungal order Sordariales.</title>
        <authorList>
            <person name="Hensen N."/>
            <person name="Bonometti L."/>
            <person name="Westerberg I."/>
            <person name="Brannstrom I.O."/>
            <person name="Guillou S."/>
            <person name="Cros-Aarteil S."/>
            <person name="Calhoun S."/>
            <person name="Haridas S."/>
            <person name="Kuo A."/>
            <person name="Mondo S."/>
            <person name="Pangilinan J."/>
            <person name="Riley R."/>
            <person name="LaButti K."/>
            <person name="Andreopoulos B."/>
            <person name="Lipzen A."/>
            <person name="Chen C."/>
            <person name="Yan M."/>
            <person name="Daum C."/>
            <person name="Ng V."/>
            <person name="Clum A."/>
            <person name="Steindorff A."/>
            <person name="Ohm R.A."/>
            <person name="Martin F."/>
            <person name="Silar P."/>
            <person name="Natvig D.O."/>
            <person name="Lalanne C."/>
            <person name="Gautier V."/>
            <person name="Ament-Velasquez S.L."/>
            <person name="Kruys A."/>
            <person name="Hutchinson M.I."/>
            <person name="Powell A.J."/>
            <person name="Barry K."/>
            <person name="Miller A.N."/>
            <person name="Grigoriev I.V."/>
            <person name="Debuchy R."/>
            <person name="Gladieux P."/>
            <person name="Hiltunen Thoren M."/>
            <person name="Johannesson H."/>
        </authorList>
    </citation>
    <scope>NUCLEOTIDE SEQUENCE</scope>
    <source>
        <strain evidence="1">CBS 892.96</strain>
    </source>
</reference>
<gene>
    <name evidence="1" type="ORF">QBC36DRAFT_391519</name>
</gene>
<dbReference type="EMBL" id="MU866872">
    <property type="protein sequence ID" value="KAK4170646.1"/>
    <property type="molecule type" value="Genomic_DNA"/>
</dbReference>
<proteinExistence type="predicted"/>
<sequence>MDLRKRQLLAVVGKKVPIYNTQEESFSSSSKQKNQQLVGHRSTMYQLFREFRGFRATDPRDKVYALVGLAENVEYTLGPLPVIAYSPDITVFDVVWNILAVEIRNNRSLAFLSDACGIKKPEGFASWMPLWDDQVPPPLTVIGKPTKLLGLQMGHVIYKASGATQTAVQIVKDDKLLAVTGAKCAVVTDIGDVFDRDLPAMNRLAARKKWALMLGVDALDLLAHVLTSLQIVGYFSEKEAELRWALSAKKHTQKQKLLYERFFATIMGSASSEGTRSFWIWEKADCIPKV</sequence>
<accession>A0AAN7A0C9</accession>
<organism evidence="1 2">
    <name type="scientific">Triangularia setosa</name>
    <dbReference type="NCBI Taxonomy" id="2587417"/>
    <lineage>
        <taxon>Eukaryota</taxon>
        <taxon>Fungi</taxon>
        <taxon>Dikarya</taxon>
        <taxon>Ascomycota</taxon>
        <taxon>Pezizomycotina</taxon>
        <taxon>Sordariomycetes</taxon>
        <taxon>Sordariomycetidae</taxon>
        <taxon>Sordariales</taxon>
        <taxon>Podosporaceae</taxon>
        <taxon>Triangularia</taxon>
    </lineage>
</organism>
<protein>
    <submittedName>
        <fullName evidence="1">Uncharacterized protein</fullName>
    </submittedName>
</protein>
<evidence type="ECO:0000313" key="1">
    <source>
        <dbReference type="EMBL" id="KAK4170646.1"/>
    </source>
</evidence>
<dbReference type="AlphaFoldDB" id="A0AAN7A0C9"/>
<evidence type="ECO:0000313" key="2">
    <source>
        <dbReference type="Proteomes" id="UP001302321"/>
    </source>
</evidence>
<name>A0AAN7A0C9_9PEZI</name>
<keyword evidence="2" id="KW-1185">Reference proteome</keyword>
<dbReference type="Proteomes" id="UP001302321">
    <property type="component" value="Unassembled WGS sequence"/>
</dbReference>
<comment type="caution">
    <text evidence="1">The sequence shown here is derived from an EMBL/GenBank/DDBJ whole genome shotgun (WGS) entry which is preliminary data.</text>
</comment>
<reference evidence="1" key="2">
    <citation type="submission" date="2023-05" db="EMBL/GenBank/DDBJ databases">
        <authorList>
            <consortium name="Lawrence Berkeley National Laboratory"/>
            <person name="Steindorff A."/>
            <person name="Hensen N."/>
            <person name="Bonometti L."/>
            <person name="Westerberg I."/>
            <person name="Brannstrom I.O."/>
            <person name="Guillou S."/>
            <person name="Cros-Aarteil S."/>
            <person name="Calhoun S."/>
            <person name="Haridas S."/>
            <person name="Kuo A."/>
            <person name="Mondo S."/>
            <person name="Pangilinan J."/>
            <person name="Riley R."/>
            <person name="Labutti K."/>
            <person name="Andreopoulos B."/>
            <person name="Lipzen A."/>
            <person name="Chen C."/>
            <person name="Yanf M."/>
            <person name="Daum C."/>
            <person name="Ng V."/>
            <person name="Clum A."/>
            <person name="Ohm R."/>
            <person name="Martin F."/>
            <person name="Silar P."/>
            <person name="Natvig D."/>
            <person name="Lalanne C."/>
            <person name="Gautier V."/>
            <person name="Ament-Velasquez S.L."/>
            <person name="Kruys A."/>
            <person name="Hutchinson M.I."/>
            <person name="Powell A.J."/>
            <person name="Barry K."/>
            <person name="Miller A.N."/>
            <person name="Grigoriev I.V."/>
            <person name="Debuchy R."/>
            <person name="Gladieux P."/>
            <person name="Thoren M.H."/>
            <person name="Johannesson H."/>
        </authorList>
    </citation>
    <scope>NUCLEOTIDE SEQUENCE</scope>
    <source>
        <strain evidence="1">CBS 892.96</strain>
    </source>
</reference>